<protein>
    <submittedName>
        <fullName evidence="1">Uncharacterized protein</fullName>
    </submittedName>
</protein>
<evidence type="ECO:0000313" key="1">
    <source>
        <dbReference type="EMBL" id="KAI8567340.1"/>
    </source>
</evidence>
<dbReference type="Proteomes" id="UP001062846">
    <property type="component" value="Chromosome 2"/>
</dbReference>
<keyword evidence="2" id="KW-1185">Reference proteome</keyword>
<proteinExistence type="predicted"/>
<evidence type="ECO:0000313" key="2">
    <source>
        <dbReference type="Proteomes" id="UP001062846"/>
    </source>
</evidence>
<sequence>MKNLYRRKGTVHPSPPLISDHLAFLPATILTLAAALSPEDREVLAYLISCSSTGSFSGHQKTNTHKKLLTTSTSSGDHPPSFTCNCFRCYTSYWVRWDSSPSRQTIHEIIDAFEEEQLGGQSKREKSRRERRKRGSKRSGESLTGTDSVAGLNYKDELGESESVEENIISVCGGEDCVEGEEKAEKGSVRKFISLPRGELWLSEVKATRFNSLLWLSEVREREGMELLSTRVTRWAWRVTVTIGEMADC</sequence>
<reference evidence="1" key="1">
    <citation type="submission" date="2022-02" db="EMBL/GenBank/DDBJ databases">
        <title>Plant Genome Project.</title>
        <authorList>
            <person name="Zhang R.-G."/>
        </authorList>
    </citation>
    <scope>NUCLEOTIDE SEQUENCE</scope>
    <source>
        <strain evidence="1">AT1</strain>
    </source>
</reference>
<gene>
    <name evidence="1" type="ORF">RHMOL_Rhmol02G0114000</name>
</gene>
<comment type="caution">
    <text evidence="1">The sequence shown here is derived from an EMBL/GenBank/DDBJ whole genome shotgun (WGS) entry which is preliminary data.</text>
</comment>
<name>A0ACC0PPB9_RHOML</name>
<organism evidence="1 2">
    <name type="scientific">Rhododendron molle</name>
    <name type="common">Chinese azalea</name>
    <name type="synonym">Azalea mollis</name>
    <dbReference type="NCBI Taxonomy" id="49168"/>
    <lineage>
        <taxon>Eukaryota</taxon>
        <taxon>Viridiplantae</taxon>
        <taxon>Streptophyta</taxon>
        <taxon>Embryophyta</taxon>
        <taxon>Tracheophyta</taxon>
        <taxon>Spermatophyta</taxon>
        <taxon>Magnoliopsida</taxon>
        <taxon>eudicotyledons</taxon>
        <taxon>Gunneridae</taxon>
        <taxon>Pentapetalae</taxon>
        <taxon>asterids</taxon>
        <taxon>Ericales</taxon>
        <taxon>Ericaceae</taxon>
        <taxon>Ericoideae</taxon>
        <taxon>Rhodoreae</taxon>
        <taxon>Rhododendron</taxon>
    </lineage>
</organism>
<dbReference type="EMBL" id="CM046389">
    <property type="protein sequence ID" value="KAI8567340.1"/>
    <property type="molecule type" value="Genomic_DNA"/>
</dbReference>
<accession>A0ACC0PPB9</accession>